<keyword evidence="1" id="KW-0472">Membrane</keyword>
<feature type="transmembrane region" description="Helical" evidence="1">
    <location>
        <begin position="38"/>
        <end position="58"/>
    </location>
</feature>
<keyword evidence="1" id="KW-0812">Transmembrane</keyword>
<keyword evidence="1" id="KW-1133">Transmembrane helix</keyword>
<evidence type="ECO:0000256" key="1">
    <source>
        <dbReference type="SAM" id="Phobius"/>
    </source>
</evidence>
<organism evidence="2 3">
    <name type="scientific">Planococcus dechangensis</name>
    <dbReference type="NCBI Taxonomy" id="1176255"/>
    <lineage>
        <taxon>Bacteria</taxon>
        <taxon>Bacillati</taxon>
        <taxon>Bacillota</taxon>
        <taxon>Bacilli</taxon>
        <taxon>Bacillales</taxon>
        <taxon>Caryophanaceae</taxon>
        <taxon>Planococcus</taxon>
    </lineage>
</organism>
<evidence type="ECO:0000313" key="3">
    <source>
        <dbReference type="Proteomes" id="UP001595932"/>
    </source>
</evidence>
<evidence type="ECO:0000313" key="2">
    <source>
        <dbReference type="EMBL" id="MFC4713466.1"/>
    </source>
</evidence>
<name>A0ABV9MCA2_9BACL</name>
<sequence>MKLYWQLTNREKFTRSLWTGLFAAALFGYTVFTNDGAPFYWFYAALTAIIIWAFFQVIKYRHDRQADR</sequence>
<dbReference type="RefSeq" id="WP_377279176.1">
    <property type="nucleotide sequence ID" value="NZ_JBHSGL010000005.1"/>
</dbReference>
<keyword evidence="3" id="KW-1185">Reference proteome</keyword>
<gene>
    <name evidence="2" type="ORF">ACFO5U_11355</name>
</gene>
<comment type="caution">
    <text evidence="2">The sequence shown here is derived from an EMBL/GenBank/DDBJ whole genome shotgun (WGS) entry which is preliminary data.</text>
</comment>
<dbReference type="Proteomes" id="UP001595932">
    <property type="component" value="Unassembled WGS sequence"/>
</dbReference>
<accession>A0ABV9MCA2</accession>
<dbReference type="EMBL" id="JBHSGL010000005">
    <property type="protein sequence ID" value="MFC4713466.1"/>
    <property type="molecule type" value="Genomic_DNA"/>
</dbReference>
<feature type="transmembrane region" description="Helical" evidence="1">
    <location>
        <begin position="12"/>
        <end position="32"/>
    </location>
</feature>
<proteinExistence type="predicted"/>
<protein>
    <submittedName>
        <fullName evidence="2">Uncharacterized protein</fullName>
    </submittedName>
</protein>
<reference evidence="3" key="1">
    <citation type="journal article" date="2019" name="Int. J. Syst. Evol. Microbiol.">
        <title>The Global Catalogue of Microorganisms (GCM) 10K type strain sequencing project: providing services to taxonomists for standard genome sequencing and annotation.</title>
        <authorList>
            <consortium name="The Broad Institute Genomics Platform"/>
            <consortium name="The Broad Institute Genome Sequencing Center for Infectious Disease"/>
            <person name="Wu L."/>
            <person name="Ma J."/>
        </authorList>
    </citation>
    <scope>NUCLEOTIDE SEQUENCE [LARGE SCALE GENOMIC DNA]</scope>
    <source>
        <strain evidence="3">CGMCC 1.12151</strain>
    </source>
</reference>